<dbReference type="SUPFAM" id="SSF140453">
    <property type="entry name" value="EsxAB dimer-like"/>
    <property type="match status" value="1"/>
</dbReference>
<feature type="compositionally biased region" description="Basic and acidic residues" evidence="1">
    <location>
        <begin position="70"/>
        <end position="83"/>
    </location>
</feature>
<evidence type="ECO:0000256" key="1">
    <source>
        <dbReference type="SAM" id="MobiDB-lite"/>
    </source>
</evidence>
<sequence length="94" mass="10730">MAYESFWGMDPEGALTNAHDLRELSANLSVITRGIQQLVDALYWQGEDADRFRDGWNDFAPTVIREADAASENSRELSRRAWMQDKASMPSVHR</sequence>
<protein>
    <recommendedName>
        <fullName evidence="4">WXG100 family type VII secretion target</fullName>
    </recommendedName>
</protein>
<dbReference type="Gene3D" id="1.10.287.1060">
    <property type="entry name" value="ESAT-6-like"/>
    <property type="match status" value="1"/>
</dbReference>
<comment type="caution">
    <text evidence="2">The sequence shown here is derived from an EMBL/GenBank/DDBJ whole genome shotgun (WGS) entry which is preliminary data.</text>
</comment>
<accession>A0ABX2FD56</accession>
<dbReference type="RefSeq" id="WP_173138234.1">
    <property type="nucleotide sequence ID" value="NZ_CBCSGW010000068.1"/>
</dbReference>
<organism evidence="2 3">
    <name type="scientific">Kibdelosporangium persicum</name>
    <dbReference type="NCBI Taxonomy" id="2698649"/>
    <lineage>
        <taxon>Bacteria</taxon>
        <taxon>Bacillati</taxon>
        <taxon>Actinomycetota</taxon>
        <taxon>Actinomycetes</taxon>
        <taxon>Pseudonocardiales</taxon>
        <taxon>Pseudonocardiaceae</taxon>
        <taxon>Kibdelosporangium</taxon>
    </lineage>
</organism>
<feature type="region of interest" description="Disordered" evidence="1">
    <location>
        <begin position="70"/>
        <end position="94"/>
    </location>
</feature>
<reference evidence="2 3" key="1">
    <citation type="submission" date="2020-01" db="EMBL/GenBank/DDBJ databases">
        <title>Kibdelosporangium persica a novel Actinomycetes from a hot desert in Iran.</title>
        <authorList>
            <person name="Safaei N."/>
            <person name="Zaburannyi N."/>
            <person name="Mueller R."/>
            <person name="Wink J."/>
        </authorList>
    </citation>
    <scope>NUCLEOTIDE SEQUENCE [LARGE SCALE GENOMIC DNA]</scope>
    <source>
        <strain evidence="2 3">4NS15</strain>
    </source>
</reference>
<gene>
    <name evidence="2" type="ORF">GC106_59900</name>
</gene>
<dbReference type="InterPro" id="IPR036689">
    <property type="entry name" value="ESAT-6-like_sf"/>
</dbReference>
<keyword evidence="3" id="KW-1185">Reference proteome</keyword>
<evidence type="ECO:0008006" key="4">
    <source>
        <dbReference type="Google" id="ProtNLM"/>
    </source>
</evidence>
<dbReference type="Proteomes" id="UP000763557">
    <property type="component" value="Unassembled WGS sequence"/>
</dbReference>
<proteinExistence type="predicted"/>
<dbReference type="EMBL" id="JAAATY010000022">
    <property type="protein sequence ID" value="NRN68743.1"/>
    <property type="molecule type" value="Genomic_DNA"/>
</dbReference>
<evidence type="ECO:0000313" key="3">
    <source>
        <dbReference type="Proteomes" id="UP000763557"/>
    </source>
</evidence>
<name>A0ABX2FD56_9PSEU</name>
<evidence type="ECO:0000313" key="2">
    <source>
        <dbReference type="EMBL" id="NRN68743.1"/>
    </source>
</evidence>